<evidence type="ECO:0000313" key="1">
    <source>
        <dbReference type="EMBL" id="CAF1300127.1"/>
    </source>
</evidence>
<name>A0A8S2EST6_9BILA</name>
<dbReference type="EMBL" id="CAJOBA010041054">
    <property type="protein sequence ID" value="CAF4106200.1"/>
    <property type="molecule type" value="Genomic_DNA"/>
</dbReference>
<evidence type="ECO:0000313" key="3">
    <source>
        <dbReference type="Proteomes" id="UP000677228"/>
    </source>
</evidence>
<proteinExistence type="predicted"/>
<feature type="non-terminal residue" evidence="1">
    <location>
        <position position="1"/>
    </location>
</feature>
<dbReference type="Proteomes" id="UP000677228">
    <property type="component" value="Unassembled WGS sequence"/>
</dbReference>
<gene>
    <name evidence="1" type="ORF">OVA965_LOCUS28491</name>
    <name evidence="2" type="ORF">TMI583_LOCUS29246</name>
</gene>
<dbReference type="AlphaFoldDB" id="A0A8S2EST6"/>
<reference evidence="1" key="1">
    <citation type="submission" date="2021-02" db="EMBL/GenBank/DDBJ databases">
        <authorList>
            <person name="Nowell W R."/>
        </authorList>
    </citation>
    <scope>NUCLEOTIDE SEQUENCE</scope>
</reference>
<accession>A0A8S2EST6</accession>
<dbReference type="EMBL" id="CAJNOK010019478">
    <property type="protein sequence ID" value="CAF1300127.1"/>
    <property type="molecule type" value="Genomic_DNA"/>
</dbReference>
<protein>
    <submittedName>
        <fullName evidence="1">Uncharacterized protein</fullName>
    </submittedName>
</protein>
<comment type="caution">
    <text evidence="1">The sequence shown here is derived from an EMBL/GenBank/DDBJ whole genome shotgun (WGS) entry which is preliminary data.</text>
</comment>
<evidence type="ECO:0000313" key="2">
    <source>
        <dbReference type="EMBL" id="CAF4106200.1"/>
    </source>
</evidence>
<organism evidence="1 3">
    <name type="scientific">Didymodactylos carnosus</name>
    <dbReference type="NCBI Taxonomy" id="1234261"/>
    <lineage>
        <taxon>Eukaryota</taxon>
        <taxon>Metazoa</taxon>
        <taxon>Spiralia</taxon>
        <taxon>Gnathifera</taxon>
        <taxon>Rotifera</taxon>
        <taxon>Eurotatoria</taxon>
        <taxon>Bdelloidea</taxon>
        <taxon>Philodinida</taxon>
        <taxon>Philodinidae</taxon>
        <taxon>Didymodactylos</taxon>
    </lineage>
</organism>
<sequence length="55" mass="6283">LMDNRQPQDEGKLSGLDLQPVADEILSFPFATTDHRQERPGITIFDENELDDIKI</sequence>
<dbReference type="Proteomes" id="UP000682733">
    <property type="component" value="Unassembled WGS sequence"/>
</dbReference>